<feature type="binding site" evidence="6">
    <location>
        <position position="119"/>
    </location>
    <ligand>
        <name>NAD(+)</name>
        <dbReference type="ChEBI" id="CHEBI:57540"/>
    </ligand>
</feature>
<evidence type="ECO:0000259" key="8">
    <source>
        <dbReference type="Pfam" id="PF02737"/>
    </source>
</evidence>
<feature type="binding site" evidence="6">
    <location>
        <position position="92"/>
    </location>
    <ligand>
        <name>NAD(+)</name>
        <dbReference type="ChEBI" id="CHEBI:57540"/>
    </ligand>
</feature>
<evidence type="ECO:0000313" key="10">
    <source>
        <dbReference type="EMBL" id="KTE90831.1"/>
    </source>
</evidence>
<keyword evidence="3 9" id="KW-0560">Oxidoreductase</keyword>
<keyword evidence="9" id="KW-0456">Lyase</keyword>
<evidence type="ECO:0000313" key="11">
    <source>
        <dbReference type="Proteomes" id="UP000054623"/>
    </source>
</evidence>
<feature type="site" description="Important for catalytic activity" evidence="5">
    <location>
        <position position="140"/>
    </location>
</feature>
<reference evidence="10 11" key="2">
    <citation type="submission" date="2015-12" db="EMBL/GenBank/DDBJ databases">
        <title>Draft Genome Sequence of Desulfitobacterium hafniense Strain DH, a Sulfate-reducing Bacterium Isolated from Paddy Soils.</title>
        <authorList>
            <person name="Bao P."/>
            <person name="Zhang X."/>
            <person name="Li G."/>
        </authorList>
    </citation>
    <scope>NUCLEOTIDE SEQUENCE [LARGE SCALE GENOMIC DNA]</scope>
    <source>
        <strain evidence="10 11">DH</strain>
    </source>
</reference>
<dbReference type="PATRIC" id="fig|49338.4.peg.2896"/>
<dbReference type="PANTHER" id="PTHR48075:SF5">
    <property type="entry name" value="3-HYDROXYBUTYRYL-COA DEHYDROGENASE"/>
    <property type="match status" value="1"/>
</dbReference>
<dbReference type="InterPro" id="IPR008927">
    <property type="entry name" value="6-PGluconate_DH-like_C_sf"/>
</dbReference>
<evidence type="ECO:0000256" key="6">
    <source>
        <dbReference type="PIRSR" id="PIRSR000105-2"/>
    </source>
</evidence>
<dbReference type="GO" id="GO:0070403">
    <property type="term" value="F:NAD+ binding"/>
    <property type="evidence" value="ECO:0007669"/>
    <property type="project" value="InterPro"/>
</dbReference>
<dbReference type="InterPro" id="IPR022694">
    <property type="entry name" value="3-OHacyl-CoA_DH"/>
</dbReference>
<dbReference type="PANTHER" id="PTHR48075">
    <property type="entry name" value="3-HYDROXYACYL-COA DEHYDROGENASE FAMILY PROTEIN"/>
    <property type="match status" value="1"/>
</dbReference>
<feature type="binding site" evidence="6">
    <location>
        <position position="33"/>
    </location>
    <ligand>
        <name>NAD(+)</name>
        <dbReference type="ChEBI" id="CHEBI:57540"/>
    </ligand>
</feature>
<dbReference type="Pfam" id="PF00725">
    <property type="entry name" value="3HCDH"/>
    <property type="match status" value="1"/>
</dbReference>
<dbReference type="Pfam" id="PF02737">
    <property type="entry name" value="3HCDH_N"/>
    <property type="match status" value="1"/>
</dbReference>
<evidence type="ECO:0000256" key="2">
    <source>
        <dbReference type="ARBA" id="ARBA00009463"/>
    </source>
</evidence>
<organism evidence="9">
    <name type="scientific">Desulfitobacterium hafniense</name>
    <name type="common">Desulfitobacterium frappieri</name>
    <dbReference type="NCBI Taxonomy" id="49338"/>
    <lineage>
        <taxon>Bacteria</taxon>
        <taxon>Bacillati</taxon>
        <taxon>Bacillota</taxon>
        <taxon>Clostridia</taxon>
        <taxon>Eubacteriales</taxon>
        <taxon>Desulfitobacteriaceae</taxon>
        <taxon>Desulfitobacterium</taxon>
    </lineage>
</organism>
<evidence type="ECO:0000256" key="5">
    <source>
        <dbReference type="PIRSR" id="PIRSR000105-1"/>
    </source>
</evidence>
<reference evidence="9" key="1">
    <citation type="submission" date="2014-07" db="EMBL/GenBank/DDBJ databases">
        <authorList>
            <person name="Hornung V.Bastian."/>
        </authorList>
    </citation>
    <scope>NUCLEOTIDE SEQUENCE</scope>
    <source>
        <strain evidence="9">PCE-S</strain>
    </source>
</reference>
<dbReference type="InterPro" id="IPR006176">
    <property type="entry name" value="3-OHacyl-CoA_DH_NAD-bd"/>
</dbReference>
<proteinExistence type="inferred from homology"/>
<dbReference type="SUPFAM" id="SSF48179">
    <property type="entry name" value="6-phosphogluconate dehydrogenase C-terminal domain-like"/>
    <property type="match status" value="1"/>
</dbReference>
<feature type="binding site" evidence="6">
    <location>
        <position position="97"/>
    </location>
    <ligand>
        <name>NAD(+)</name>
        <dbReference type="ChEBI" id="CHEBI:57540"/>
    </ligand>
</feature>
<keyword evidence="6" id="KW-0520">NAD</keyword>
<evidence type="ECO:0000256" key="4">
    <source>
        <dbReference type="ARBA" id="ARBA00067747"/>
    </source>
</evidence>
<dbReference type="GO" id="GO:0016829">
    <property type="term" value="F:lyase activity"/>
    <property type="evidence" value="ECO:0007669"/>
    <property type="project" value="UniProtKB-KW"/>
</dbReference>
<sequence length="285" mass="31295">MTMTKIGVLGAGSMGGGIAHLAAVKGLDVILCDVEQRFVDGAVQRIAGFLDKNVAKQKMTVEEKDAALQRITTTTNMEDLASVPLVIEAIFEDMDIKKTAFQKLDQICGPETIIASNTSSMSITTLAAATSRPDRVVGMHFFNPPLVMRLVEVIRGYYTSDETVAKVSDVSRAMGKTPVEVKKDTPGFIVNRIMMPQFLEAVRIAEEGIASIEDIDTAVKLGLNYPMGPFELMDFTGVEISVHVSDYFVEEYKDMKWNAPQLLKNIVRAGRLGKKTGAGWYDYDK</sequence>
<dbReference type="InterPro" id="IPR013328">
    <property type="entry name" value="6PGD_dom2"/>
</dbReference>
<dbReference type="GO" id="GO:0008691">
    <property type="term" value="F:3-hydroxybutyryl-CoA dehydrogenase activity"/>
    <property type="evidence" value="ECO:0007669"/>
    <property type="project" value="TreeGrafter"/>
</dbReference>
<dbReference type="SUPFAM" id="SSF51735">
    <property type="entry name" value="NAD(P)-binding Rossmann-fold domains"/>
    <property type="match status" value="1"/>
</dbReference>
<evidence type="ECO:0000259" key="7">
    <source>
        <dbReference type="Pfam" id="PF00725"/>
    </source>
</evidence>
<evidence type="ECO:0000256" key="3">
    <source>
        <dbReference type="ARBA" id="ARBA00023002"/>
    </source>
</evidence>
<dbReference type="Gene3D" id="3.40.50.720">
    <property type="entry name" value="NAD(P)-binding Rossmann-like Domain"/>
    <property type="match status" value="1"/>
</dbReference>
<dbReference type="GO" id="GO:0006635">
    <property type="term" value="P:fatty acid beta-oxidation"/>
    <property type="evidence" value="ECO:0007669"/>
    <property type="project" value="TreeGrafter"/>
</dbReference>
<feature type="binding site" evidence="6">
    <location>
        <position position="143"/>
    </location>
    <ligand>
        <name>NAD(+)</name>
        <dbReference type="ChEBI" id="CHEBI:57540"/>
    </ligand>
</feature>
<evidence type="ECO:0000256" key="1">
    <source>
        <dbReference type="ARBA" id="ARBA00005086"/>
    </source>
</evidence>
<dbReference type="EMBL" id="LK996017">
    <property type="protein sequence ID" value="CDX02585.1"/>
    <property type="molecule type" value="Genomic_DNA"/>
</dbReference>
<dbReference type="EMBL" id="LOCK01000032">
    <property type="protein sequence ID" value="KTE90831.1"/>
    <property type="molecule type" value="Genomic_DNA"/>
</dbReference>
<dbReference type="RefSeq" id="WP_011460375.1">
    <property type="nucleotide sequence ID" value="NZ_JAYFNZ010000032.1"/>
</dbReference>
<comment type="similarity">
    <text evidence="2">Belongs to the 3-hydroxyacyl-CoA dehydrogenase family.</text>
</comment>
<dbReference type="InterPro" id="IPR036291">
    <property type="entry name" value="NAD(P)-bd_dom_sf"/>
</dbReference>
<feature type="domain" description="3-hydroxyacyl-CoA dehydrogenase C-terminal" evidence="7">
    <location>
        <begin position="187"/>
        <end position="283"/>
    </location>
</feature>
<feature type="binding site" evidence="6">
    <location>
        <position position="275"/>
    </location>
    <ligand>
        <name>NAD(+)</name>
        <dbReference type="ChEBI" id="CHEBI:57540"/>
    </ligand>
</feature>
<feature type="domain" description="3-hydroxyacyl-CoA dehydrogenase NAD binding" evidence="8">
    <location>
        <begin position="5"/>
        <end position="184"/>
    </location>
</feature>
<dbReference type="Proteomes" id="UP000054623">
    <property type="component" value="Unassembled WGS sequence"/>
</dbReference>
<dbReference type="AlphaFoldDB" id="A0A098B2J7"/>
<evidence type="ECO:0000313" key="9">
    <source>
        <dbReference type="EMBL" id="CDX02585.1"/>
    </source>
</evidence>
<name>A0A098B2J7_DESHA</name>
<accession>A0A098B2J7</accession>
<dbReference type="OrthoDB" id="9815331at2"/>
<dbReference type="PIRSF" id="PIRSF000105">
    <property type="entry name" value="HCDH"/>
    <property type="match status" value="1"/>
</dbReference>
<protein>
    <recommendedName>
        <fullName evidence="4">3-hydroxybutyryl-CoA dehydrogenase</fullName>
    </recommendedName>
</protein>
<feature type="binding site" evidence="6">
    <location>
        <begin position="10"/>
        <end position="15"/>
    </location>
    <ligand>
        <name>NAD(+)</name>
        <dbReference type="ChEBI" id="CHEBI:57540"/>
    </ligand>
</feature>
<comment type="pathway">
    <text evidence="1">Lipid metabolism; butanoate metabolism.</text>
</comment>
<dbReference type="OMA" id="CKLGFGH"/>
<gene>
    <name evidence="10" type="ORF">AT727_23530</name>
    <name evidence="9" type="ORF">DPCES_2698</name>
</gene>
<dbReference type="Gene3D" id="1.10.1040.10">
    <property type="entry name" value="N-(1-d-carboxylethyl)-l-norvaline Dehydrogenase, domain 2"/>
    <property type="match status" value="1"/>
</dbReference>
<dbReference type="FunFam" id="3.40.50.720:FF:000009">
    <property type="entry name" value="Fatty oxidation complex, alpha subunit"/>
    <property type="match status" value="1"/>
</dbReference>
<dbReference type="InterPro" id="IPR006108">
    <property type="entry name" value="3HC_DH_C"/>
</dbReference>